<evidence type="ECO:0000256" key="7">
    <source>
        <dbReference type="SAM" id="Phobius"/>
    </source>
</evidence>
<name>A0ABR2CP32_9ROSI</name>
<dbReference type="InterPro" id="IPR032675">
    <property type="entry name" value="LRR_dom_sf"/>
</dbReference>
<evidence type="ECO:0000313" key="8">
    <source>
        <dbReference type="EMBL" id="KAK8521401.1"/>
    </source>
</evidence>
<protein>
    <submittedName>
        <fullName evidence="8">Uncharacterized protein</fullName>
    </submittedName>
</protein>
<feature type="transmembrane region" description="Helical" evidence="7">
    <location>
        <begin position="255"/>
        <end position="274"/>
    </location>
</feature>
<proteinExistence type="predicted"/>
<evidence type="ECO:0000256" key="5">
    <source>
        <dbReference type="ARBA" id="ARBA00022989"/>
    </source>
</evidence>
<dbReference type="Proteomes" id="UP001472677">
    <property type="component" value="Unassembled WGS sequence"/>
</dbReference>
<dbReference type="InterPro" id="IPR001611">
    <property type="entry name" value="Leu-rich_rpt"/>
</dbReference>
<evidence type="ECO:0000256" key="3">
    <source>
        <dbReference type="ARBA" id="ARBA00022692"/>
    </source>
</evidence>
<keyword evidence="6 7" id="KW-0472">Membrane</keyword>
<evidence type="ECO:0000256" key="6">
    <source>
        <dbReference type="ARBA" id="ARBA00023136"/>
    </source>
</evidence>
<evidence type="ECO:0000256" key="2">
    <source>
        <dbReference type="ARBA" id="ARBA00022614"/>
    </source>
</evidence>
<keyword evidence="5 7" id="KW-1133">Transmembrane helix</keyword>
<keyword evidence="9" id="KW-1185">Reference proteome</keyword>
<dbReference type="EMBL" id="JBBPBM010000048">
    <property type="protein sequence ID" value="KAK8521401.1"/>
    <property type="molecule type" value="Genomic_DNA"/>
</dbReference>
<dbReference type="InterPro" id="IPR051809">
    <property type="entry name" value="Plant_receptor-like_S/T_kinase"/>
</dbReference>
<evidence type="ECO:0000256" key="1">
    <source>
        <dbReference type="ARBA" id="ARBA00004370"/>
    </source>
</evidence>
<accession>A0ABR2CP32</accession>
<evidence type="ECO:0000256" key="4">
    <source>
        <dbReference type="ARBA" id="ARBA00022737"/>
    </source>
</evidence>
<evidence type="ECO:0000313" key="9">
    <source>
        <dbReference type="Proteomes" id="UP001472677"/>
    </source>
</evidence>
<sequence>MGNLVGLEFLALHESMLTGGIPDSIGKFSKLKYFYAYKNRIIGEIPHSLGNMTQLIDLRLHDNLVEGHIPASLCNCSNLEVMQLSIPKEAIGLCSHSRVLFFASNSLTGTLPPEVGNCKNLDILDASSNKLHGEIPSSLENCVMLESIYLQGNSFEGTIPPSSRKLKSLQVLDGSHNNLSGQIPDYLGELPLFTNLNLSFNSFEGKVPTKGVFDNISAFSVVGNNKLCGGIKPLRLPTCPTEIAKKRKNFPRRTILVTGIVLFVVLFLICIYAIKRRISVSKEREGIASPLEKKHLKLSYTELLHATNDFSSANLIGRKGANFGGRTKPTQRPSDLTLWQGRVKGPMRQRLVIWWERLTHTVTEGFLSF</sequence>
<reference evidence="8 9" key="1">
    <citation type="journal article" date="2024" name="G3 (Bethesda)">
        <title>Genome assembly of Hibiscus sabdariffa L. provides insights into metabolisms of medicinal natural products.</title>
        <authorList>
            <person name="Kim T."/>
        </authorList>
    </citation>
    <scope>NUCLEOTIDE SEQUENCE [LARGE SCALE GENOMIC DNA]</scope>
    <source>
        <strain evidence="8">TK-2024</strain>
        <tissue evidence="8">Old leaves</tissue>
    </source>
</reference>
<dbReference type="Gene3D" id="3.80.10.10">
    <property type="entry name" value="Ribonuclease Inhibitor"/>
    <property type="match status" value="1"/>
</dbReference>
<keyword evidence="2" id="KW-0433">Leucine-rich repeat</keyword>
<keyword evidence="4" id="KW-0677">Repeat</keyword>
<comment type="subcellular location">
    <subcellularLocation>
        <location evidence="1">Membrane</location>
    </subcellularLocation>
</comment>
<gene>
    <name evidence="8" type="ORF">V6N12_005308</name>
</gene>
<comment type="caution">
    <text evidence="8">The sequence shown here is derived from an EMBL/GenBank/DDBJ whole genome shotgun (WGS) entry which is preliminary data.</text>
</comment>
<dbReference type="Pfam" id="PF00560">
    <property type="entry name" value="LRR_1"/>
    <property type="match status" value="2"/>
</dbReference>
<dbReference type="SUPFAM" id="SSF52058">
    <property type="entry name" value="L domain-like"/>
    <property type="match status" value="1"/>
</dbReference>
<keyword evidence="3 7" id="KW-0812">Transmembrane</keyword>
<dbReference type="PANTHER" id="PTHR27008">
    <property type="entry name" value="OS04G0122200 PROTEIN"/>
    <property type="match status" value="1"/>
</dbReference>
<organism evidence="8 9">
    <name type="scientific">Hibiscus sabdariffa</name>
    <name type="common">roselle</name>
    <dbReference type="NCBI Taxonomy" id="183260"/>
    <lineage>
        <taxon>Eukaryota</taxon>
        <taxon>Viridiplantae</taxon>
        <taxon>Streptophyta</taxon>
        <taxon>Embryophyta</taxon>
        <taxon>Tracheophyta</taxon>
        <taxon>Spermatophyta</taxon>
        <taxon>Magnoliopsida</taxon>
        <taxon>eudicotyledons</taxon>
        <taxon>Gunneridae</taxon>
        <taxon>Pentapetalae</taxon>
        <taxon>rosids</taxon>
        <taxon>malvids</taxon>
        <taxon>Malvales</taxon>
        <taxon>Malvaceae</taxon>
        <taxon>Malvoideae</taxon>
        <taxon>Hibiscus</taxon>
    </lineage>
</organism>
<dbReference type="PANTHER" id="PTHR27008:SF592">
    <property type="entry name" value="LEUCINE-RICH REPEAT RECEPTOR-LIKE PROTEIN KINASE FAMILY PROTEIN-RELATED"/>
    <property type="match status" value="1"/>
</dbReference>